<reference evidence="2" key="1">
    <citation type="submission" date="2022-07" db="EMBL/GenBank/DDBJ databases">
        <title>Genome Sequence of Agrocybe chaxingu.</title>
        <authorList>
            <person name="Buettner E."/>
        </authorList>
    </citation>
    <scope>NUCLEOTIDE SEQUENCE</scope>
    <source>
        <strain evidence="2">MP-N11</strain>
    </source>
</reference>
<feature type="domain" description="Ribonuclease H1 N-terminal" evidence="1">
    <location>
        <begin position="46"/>
        <end position="88"/>
    </location>
</feature>
<dbReference type="SUPFAM" id="SSF55658">
    <property type="entry name" value="L9 N-domain-like"/>
    <property type="match status" value="1"/>
</dbReference>
<comment type="caution">
    <text evidence="2">The sequence shown here is derived from an EMBL/GenBank/DDBJ whole genome shotgun (WGS) entry which is preliminary data.</text>
</comment>
<sequence>MSDIPSIGSPASVVGVGAVMDNSPQAQAPSVAQEATYHPVKPVEERFYVVTVGRRPGVYNGMEDWPIHVEGVPKASAQMYDSQEKATAAYRDALVAGDVRRVNKSMTYRVVPESEAQTLPGLAVGSFGRSENALDSKWYLVAVGRQPGIYRTSHELTRNIAGIPKGRGQRYRTLEVARKLLWAGLVAGTVEQVTVVDEDVKMADGAGVSTKKSYMKQAEENASDAEMSIEGSTFAEGKATIEHSITPEAETMRIGRTTADFEAHSPTAFSQLGQEDEGFEYNSDHLGGLEITHSVNDIPGFPPLYVTQGVQTEGIEMEQQEKRFGTKSVQTAYEETEDKFWTTPFHPDVERITELALGGLPRSQQPITYTGTELGPSRNRIHSIELLDLLRSRVAEWSARWGGVTNWEDTLELLFQRALSRGKDATVKFARKLFWQSDKGKGILEMFQGWQGGSMPQNPSLLSELWRYQQEQVKILVRGVTIIDTRS</sequence>
<dbReference type="InterPro" id="IPR037056">
    <property type="entry name" value="RNase_H1_N_sf"/>
</dbReference>
<dbReference type="EMBL" id="JANKHO010000725">
    <property type="protein sequence ID" value="KAJ3506798.1"/>
    <property type="molecule type" value="Genomic_DNA"/>
</dbReference>
<keyword evidence="3" id="KW-1185">Reference proteome</keyword>
<evidence type="ECO:0000259" key="1">
    <source>
        <dbReference type="Pfam" id="PF01693"/>
    </source>
</evidence>
<protein>
    <recommendedName>
        <fullName evidence="1">Ribonuclease H1 N-terminal domain-containing protein</fullName>
    </recommendedName>
</protein>
<dbReference type="AlphaFoldDB" id="A0A9W8MVS9"/>
<dbReference type="OrthoDB" id="3270804at2759"/>
<dbReference type="InterPro" id="IPR011320">
    <property type="entry name" value="RNase_H1_N"/>
</dbReference>
<proteinExistence type="predicted"/>
<gene>
    <name evidence="2" type="ORF">NLJ89_g6670</name>
</gene>
<accession>A0A9W8MVS9</accession>
<dbReference type="Proteomes" id="UP001148786">
    <property type="component" value="Unassembled WGS sequence"/>
</dbReference>
<dbReference type="InterPro" id="IPR009027">
    <property type="entry name" value="Ribosomal_bL9/RNase_H1_N"/>
</dbReference>
<evidence type="ECO:0000313" key="2">
    <source>
        <dbReference type="EMBL" id="KAJ3506798.1"/>
    </source>
</evidence>
<dbReference type="Pfam" id="PF01693">
    <property type="entry name" value="Cauli_VI"/>
    <property type="match status" value="2"/>
</dbReference>
<organism evidence="2 3">
    <name type="scientific">Agrocybe chaxingu</name>
    <dbReference type="NCBI Taxonomy" id="84603"/>
    <lineage>
        <taxon>Eukaryota</taxon>
        <taxon>Fungi</taxon>
        <taxon>Dikarya</taxon>
        <taxon>Basidiomycota</taxon>
        <taxon>Agaricomycotina</taxon>
        <taxon>Agaricomycetes</taxon>
        <taxon>Agaricomycetidae</taxon>
        <taxon>Agaricales</taxon>
        <taxon>Agaricineae</taxon>
        <taxon>Strophariaceae</taxon>
        <taxon>Agrocybe</taxon>
    </lineage>
</organism>
<name>A0A9W8MVS9_9AGAR</name>
<dbReference type="Gene3D" id="3.40.970.10">
    <property type="entry name" value="Ribonuclease H1, N-terminal domain"/>
    <property type="match status" value="2"/>
</dbReference>
<feature type="domain" description="Ribonuclease H1 N-terminal" evidence="1">
    <location>
        <begin position="137"/>
        <end position="178"/>
    </location>
</feature>
<evidence type="ECO:0000313" key="3">
    <source>
        <dbReference type="Proteomes" id="UP001148786"/>
    </source>
</evidence>